<feature type="transmembrane region" description="Helical" evidence="5">
    <location>
        <begin position="372"/>
        <end position="393"/>
    </location>
</feature>
<feature type="transmembrane region" description="Helical" evidence="5">
    <location>
        <begin position="931"/>
        <end position="957"/>
    </location>
</feature>
<feature type="transmembrane region" description="Helical" evidence="5">
    <location>
        <begin position="114"/>
        <end position="133"/>
    </location>
</feature>
<feature type="transmembrane region" description="Helical" evidence="5">
    <location>
        <begin position="323"/>
        <end position="342"/>
    </location>
</feature>
<evidence type="ECO:0000256" key="4">
    <source>
        <dbReference type="ARBA" id="ARBA00023136"/>
    </source>
</evidence>
<keyword evidence="3 5" id="KW-1133">Transmembrane helix</keyword>
<keyword evidence="8" id="KW-1185">Reference proteome</keyword>
<dbReference type="GO" id="GO:0004252">
    <property type="term" value="F:serine-type endopeptidase activity"/>
    <property type="evidence" value="ECO:0007669"/>
    <property type="project" value="InterPro"/>
</dbReference>
<dbReference type="RefSeq" id="XP_022512170.1">
    <property type="nucleotide sequence ID" value="XM_022655470.1"/>
</dbReference>
<feature type="transmembrane region" description="Helical" evidence="5">
    <location>
        <begin position="843"/>
        <end position="862"/>
    </location>
</feature>
<gene>
    <name evidence="7" type="ORF">AYO21_05501</name>
</gene>
<dbReference type="Gene3D" id="1.20.1540.10">
    <property type="entry name" value="Rhomboid-like"/>
    <property type="match status" value="1"/>
</dbReference>
<dbReference type="Pfam" id="PF04114">
    <property type="entry name" value="Gaa1"/>
    <property type="match status" value="1"/>
</dbReference>
<sequence>MAVPRVVPRITTNSLPLPTRLIQPSRIRSYVLRLPLFTRLILVAIVAFWILELQTVWSVIKWGSLEPKEINLGSMYRLNTFVLIHTGFWHMLINTICLMPLLERFEAEFGTLNSIALFMGPLGQIPAVLYLIMDGVILRDNTPVLGSSIWVFLLLAAEAIKTYRANPYLEIGDQKIPTWISPLVILVVTSILIPSASFLGHLSGCITGYLWGLGYIRFLAPPEKVLRWIEGKLNLLGRLPHYVSVDQKTYGRYGVLPTSSTSGPDGHMSPIGLGWMEKHGTLDSWIELKLDKRSVMSVDRLPGVLVARFPASAEARDAHNWRLIFGVVGTVQISLNTFTSPLDIVSTKALPSGLTGNLASSLRKDDPRLLRIPPYLSLLCMIVGIAWILPLPLQEYSRQTYISENALLPGQVHTYFGGSEQNVFRAYRHELATVLEGGVKAAGNETLDKSEQRAWEARTSEKIGELFRNAGLKTAKQRYSYTSSGQSYNGENVYAVLHAPRGDGTEAIVLVAPLRNIDGVPNVNGVPLLISLSRYFKRWSLWSKDIIFLVTPDSTAGPQAWIDAYHSTHDPCNVEDLSLKSGALQAAVCIDYPFEHRFETLHIAYDGINGALPNLDLFNTAVSIASGQMGIGTSIQFQHAYSNHEQYNSYPVRLQTLVRGMSTQALGHATGPHSTFMTYHIDAITLTATNEGWQDEMAFGRTIESICRSLNNLLEKLHQSFFFYLLMQSNRFVSIGTYLPGAMIMAAAYTIMAIYLWVLSGYQVAEKEAEPVAGKLENGTTEKTGVSEPRVSAAKGSQPKIEFKPVDRQLVLPIALLTAIHLASLLPLYLLTSLSLKAIPSTFFLMTVALVVLPIVLASALAEMPNNTTLPAFSAPTNEQYVLTKSLSLLLLGLSLTVLATLNFSLSMFLGIVCIPLAFVDRTRSRAGPSLFQYLILVVMSPMGLAIGLSAYGVFVLGRDDVLVEWVQRLALGWNIWGSWGVPVGVLCIWLPAWIVGATLVASSWFTTTETTQSPPDVKKVSSK</sequence>
<reference evidence="7 8" key="1">
    <citation type="submission" date="2016-03" db="EMBL/GenBank/DDBJ databases">
        <title>Draft genome sequence of the Fonsecaea monophora CBS 269.37.</title>
        <authorList>
            <person name="Bombassaro A."/>
            <person name="Vinicius W.A."/>
            <person name="De Hoog S."/>
            <person name="Sun J."/>
            <person name="Souza E.M."/>
            <person name="Raittz R.T."/>
            <person name="Costa F."/>
            <person name="Leao A.C."/>
            <person name="Tadra-Sfeir M.Z."/>
            <person name="Baura V."/>
            <person name="Balsanelli E."/>
            <person name="Pedrosa F.O."/>
            <person name="Moreno L.F."/>
            <person name="Steffens M.B."/>
            <person name="Xi L."/>
            <person name="Bocca A.L."/>
            <person name="Felipe M.S."/>
            <person name="Teixeira M."/>
            <person name="Telles Filho F.Q."/>
            <person name="Azevedo C.M."/>
            <person name="Gomes R."/>
            <person name="Vicente V.A."/>
        </authorList>
    </citation>
    <scope>NUCLEOTIDE SEQUENCE [LARGE SCALE GENOMIC DNA]</scope>
    <source>
        <strain evidence="7 8">CBS 269.37</strain>
    </source>
</reference>
<evidence type="ECO:0000256" key="1">
    <source>
        <dbReference type="ARBA" id="ARBA00004141"/>
    </source>
</evidence>
<evidence type="ECO:0000313" key="7">
    <source>
        <dbReference type="EMBL" id="OAG40218.1"/>
    </source>
</evidence>
<feature type="transmembrane region" description="Helical" evidence="5">
    <location>
        <begin position="145"/>
        <end position="164"/>
    </location>
</feature>
<dbReference type="GO" id="GO:0016255">
    <property type="term" value="P:attachment of GPI anchor to protein"/>
    <property type="evidence" value="ECO:0007669"/>
    <property type="project" value="TreeGrafter"/>
</dbReference>
<dbReference type="GeneID" id="34600667"/>
<feature type="transmembrane region" description="Helical" evidence="5">
    <location>
        <begin position="977"/>
        <end position="1002"/>
    </location>
</feature>
<dbReference type="Proteomes" id="UP000077002">
    <property type="component" value="Unassembled WGS sequence"/>
</dbReference>
<evidence type="ECO:0000256" key="3">
    <source>
        <dbReference type="ARBA" id="ARBA00022989"/>
    </source>
</evidence>
<feature type="transmembrane region" description="Helical" evidence="5">
    <location>
        <begin position="199"/>
        <end position="220"/>
    </location>
</feature>
<dbReference type="PANTHER" id="PTHR13304:SF0">
    <property type="entry name" value="GLYCOSYLPHOSPHATIDYLINOSITOL ANCHOR ATTACHMENT 1 PROTEIN"/>
    <property type="match status" value="1"/>
</dbReference>
<feature type="domain" description="Peptidase S54 rhomboid" evidence="6">
    <location>
        <begin position="73"/>
        <end position="216"/>
    </location>
</feature>
<feature type="transmembrane region" description="Helical" evidence="5">
    <location>
        <begin position="889"/>
        <end position="919"/>
    </location>
</feature>
<dbReference type="AlphaFoldDB" id="A0A177F7K5"/>
<dbReference type="PANTHER" id="PTHR13304">
    <property type="entry name" value="GLYCOSYLPHOSPHATIDYLINOSITOL ANCHOR ATTACHMENT 1 PROTEIN"/>
    <property type="match status" value="1"/>
</dbReference>
<dbReference type="Pfam" id="PF01694">
    <property type="entry name" value="Rhomboid"/>
    <property type="match status" value="1"/>
</dbReference>
<dbReference type="InterPro" id="IPR035952">
    <property type="entry name" value="Rhomboid-like_sf"/>
</dbReference>
<comment type="subcellular location">
    <subcellularLocation>
        <location evidence="1">Membrane</location>
        <topology evidence="1">Multi-pass membrane protein</topology>
    </subcellularLocation>
</comment>
<dbReference type="InterPro" id="IPR007246">
    <property type="entry name" value="Gaa1"/>
</dbReference>
<comment type="caution">
    <text evidence="7">The sequence shown here is derived from an EMBL/GenBank/DDBJ whole genome shotgun (WGS) entry which is preliminary data.</text>
</comment>
<dbReference type="SUPFAM" id="SSF144091">
    <property type="entry name" value="Rhomboid-like"/>
    <property type="match status" value="1"/>
</dbReference>
<protein>
    <recommendedName>
        <fullName evidence="6">Peptidase S54 rhomboid domain-containing protein</fullName>
    </recommendedName>
</protein>
<feature type="transmembrane region" description="Helical" evidence="5">
    <location>
        <begin position="176"/>
        <end position="193"/>
    </location>
</feature>
<evidence type="ECO:0000256" key="2">
    <source>
        <dbReference type="ARBA" id="ARBA00022692"/>
    </source>
</evidence>
<feature type="transmembrane region" description="Helical" evidence="5">
    <location>
        <begin position="80"/>
        <end position="102"/>
    </location>
</feature>
<evidence type="ECO:0000313" key="8">
    <source>
        <dbReference type="Proteomes" id="UP000077002"/>
    </source>
</evidence>
<keyword evidence="2 5" id="KW-0812">Transmembrane</keyword>
<dbReference type="OrthoDB" id="445301at2759"/>
<dbReference type="EMBL" id="LVKK01000035">
    <property type="protein sequence ID" value="OAG40218.1"/>
    <property type="molecule type" value="Genomic_DNA"/>
</dbReference>
<feature type="transmembrane region" description="Helical" evidence="5">
    <location>
        <begin position="735"/>
        <end position="758"/>
    </location>
</feature>
<dbReference type="GO" id="GO:0042765">
    <property type="term" value="C:GPI-anchor transamidase complex"/>
    <property type="evidence" value="ECO:0007669"/>
    <property type="project" value="InterPro"/>
</dbReference>
<organism evidence="7 8">
    <name type="scientific">Fonsecaea monophora</name>
    <dbReference type="NCBI Taxonomy" id="254056"/>
    <lineage>
        <taxon>Eukaryota</taxon>
        <taxon>Fungi</taxon>
        <taxon>Dikarya</taxon>
        <taxon>Ascomycota</taxon>
        <taxon>Pezizomycotina</taxon>
        <taxon>Eurotiomycetes</taxon>
        <taxon>Chaetothyriomycetidae</taxon>
        <taxon>Chaetothyriales</taxon>
        <taxon>Herpotrichiellaceae</taxon>
        <taxon>Fonsecaea</taxon>
    </lineage>
</organism>
<proteinExistence type="predicted"/>
<feature type="transmembrane region" description="Helical" evidence="5">
    <location>
        <begin position="36"/>
        <end position="60"/>
    </location>
</feature>
<feature type="transmembrane region" description="Helical" evidence="5">
    <location>
        <begin position="810"/>
        <end position="831"/>
    </location>
</feature>
<evidence type="ECO:0000256" key="5">
    <source>
        <dbReference type="SAM" id="Phobius"/>
    </source>
</evidence>
<name>A0A177F7K5_9EURO</name>
<accession>A0A177F7K5</accession>
<keyword evidence="4 5" id="KW-0472">Membrane</keyword>
<dbReference type="InterPro" id="IPR022764">
    <property type="entry name" value="Peptidase_S54_rhomboid_dom"/>
</dbReference>
<evidence type="ECO:0000259" key="6">
    <source>
        <dbReference type="Pfam" id="PF01694"/>
    </source>
</evidence>